<feature type="domain" description="RCK C-terminal" evidence="8">
    <location>
        <begin position="193"/>
        <end position="277"/>
    </location>
</feature>
<gene>
    <name evidence="9" type="ORF">DN730_10350</name>
</gene>
<dbReference type="PROSITE" id="PS51202">
    <property type="entry name" value="RCK_C"/>
    <property type="match status" value="2"/>
</dbReference>
<dbReference type="RefSeq" id="WP_115468066.1">
    <property type="nucleotide sequence ID" value="NZ_QKRA01000004.1"/>
</dbReference>
<keyword evidence="4" id="KW-0677">Repeat</keyword>
<dbReference type="OrthoDB" id="9809303at2"/>
<evidence type="ECO:0000256" key="3">
    <source>
        <dbReference type="ARBA" id="ARBA00022692"/>
    </source>
</evidence>
<feature type="transmembrane region" description="Helical" evidence="7">
    <location>
        <begin position="127"/>
        <end position="146"/>
    </location>
</feature>
<feature type="transmembrane region" description="Helical" evidence="7">
    <location>
        <begin position="376"/>
        <end position="397"/>
    </location>
</feature>
<evidence type="ECO:0000256" key="7">
    <source>
        <dbReference type="SAM" id="Phobius"/>
    </source>
</evidence>
<keyword evidence="5 7" id="KW-1133">Transmembrane helix</keyword>
<dbReference type="GO" id="GO:0008324">
    <property type="term" value="F:monoatomic cation transmembrane transporter activity"/>
    <property type="evidence" value="ECO:0007669"/>
    <property type="project" value="InterPro"/>
</dbReference>
<keyword evidence="2" id="KW-0813">Transport</keyword>
<feature type="transmembrane region" description="Helical" evidence="7">
    <location>
        <begin position="166"/>
        <end position="187"/>
    </location>
</feature>
<feature type="domain" description="RCK C-terminal" evidence="8">
    <location>
        <begin position="282"/>
        <end position="365"/>
    </location>
</feature>
<evidence type="ECO:0000259" key="8">
    <source>
        <dbReference type="PROSITE" id="PS51202"/>
    </source>
</evidence>
<evidence type="ECO:0000256" key="2">
    <source>
        <dbReference type="ARBA" id="ARBA00022448"/>
    </source>
</evidence>
<feature type="transmembrane region" description="Helical" evidence="7">
    <location>
        <begin position="403"/>
        <end position="420"/>
    </location>
</feature>
<protein>
    <submittedName>
        <fullName evidence="9">SLC13 family permease</fullName>
    </submittedName>
</protein>
<keyword evidence="3 7" id="KW-0812">Transmembrane</keyword>
<evidence type="ECO:0000313" key="10">
    <source>
        <dbReference type="Proteomes" id="UP000254326"/>
    </source>
</evidence>
<dbReference type="InterPro" id="IPR036721">
    <property type="entry name" value="RCK_C_sf"/>
</dbReference>
<keyword evidence="6 7" id="KW-0472">Membrane</keyword>
<dbReference type="GO" id="GO:0006813">
    <property type="term" value="P:potassium ion transport"/>
    <property type="evidence" value="ECO:0007669"/>
    <property type="project" value="InterPro"/>
</dbReference>
<organism evidence="9 10">
    <name type="scientific">Marinomonas piezotolerans</name>
    <dbReference type="NCBI Taxonomy" id="2213058"/>
    <lineage>
        <taxon>Bacteria</taxon>
        <taxon>Pseudomonadati</taxon>
        <taxon>Pseudomonadota</taxon>
        <taxon>Gammaproteobacteria</taxon>
        <taxon>Oceanospirillales</taxon>
        <taxon>Oceanospirillaceae</taxon>
        <taxon>Marinomonas</taxon>
    </lineage>
</organism>
<dbReference type="EMBL" id="QKRA01000004">
    <property type="protein sequence ID" value="RDL44028.1"/>
    <property type="molecule type" value="Genomic_DNA"/>
</dbReference>
<comment type="subcellular location">
    <subcellularLocation>
        <location evidence="1">Membrane</location>
        <topology evidence="1">Multi-pass membrane protein</topology>
    </subcellularLocation>
</comment>
<feature type="transmembrane region" description="Helical" evidence="7">
    <location>
        <begin position="462"/>
        <end position="482"/>
    </location>
</feature>
<reference evidence="9 10" key="1">
    <citation type="submission" date="2018-06" db="EMBL/GenBank/DDBJ databases">
        <title>Marinomonas sp. YLB-05 draft genome sequence.</title>
        <authorList>
            <person name="Yu L."/>
            <person name="Tang X."/>
        </authorList>
    </citation>
    <scope>NUCLEOTIDE SEQUENCE [LARGE SCALE GENOMIC DNA]</scope>
    <source>
        <strain evidence="9 10">YLB-05</strain>
    </source>
</reference>
<evidence type="ECO:0000256" key="4">
    <source>
        <dbReference type="ARBA" id="ARBA00022737"/>
    </source>
</evidence>
<dbReference type="InterPro" id="IPR004680">
    <property type="entry name" value="Cit_transptr-like_dom"/>
</dbReference>
<dbReference type="Proteomes" id="UP000254326">
    <property type="component" value="Unassembled WGS sequence"/>
</dbReference>
<name>A0A370U8H0_9GAMM</name>
<dbReference type="InterPro" id="IPR051679">
    <property type="entry name" value="DASS-Related_Transporters"/>
</dbReference>
<feature type="transmembrane region" description="Helical" evidence="7">
    <location>
        <begin position="512"/>
        <end position="531"/>
    </location>
</feature>
<dbReference type="PANTHER" id="PTHR43652">
    <property type="entry name" value="BASIC AMINO ACID ANTIPORTER YFCC-RELATED"/>
    <property type="match status" value="1"/>
</dbReference>
<keyword evidence="10" id="KW-1185">Reference proteome</keyword>
<dbReference type="PANTHER" id="PTHR43652:SF2">
    <property type="entry name" value="BASIC AMINO ACID ANTIPORTER YFCC-RELATED"/>
    <property type="match status" value="1"/>
</dbReference>
<dbReference type="Pfam" id="PF02080">
    <property type="entry name" value="TrkA_C"/>
    <property type="match status" value="2"/>
</dbReference>
<feature type="transmembrane region" description="Helical" evidence="7">
    <location>
        <begin position="551"/>
        <end position="571"/>
    </location>
</feature>
<feature type="transmembrane region" description="Helical" evidence="7">
    <location>
        <begin position="432"/>
        <end position="456"/>
    </location>
</feature>
<feature type="transmembrane region" description="Helical" evidence="7">
    <location>
        <begin position="53"/>
        <end position="72"/>
    </location>
</feature>
<dbReference type="SUPFAM" id="SSF116726">
    <property type="entry name" value="TrkA C-terminal domain-like"/>
    <property type="match status" value="2"/>
</dbReference>
<dbReference type="Pfam" id="PF03600">
    <property type="entry name" value="CitMHS"/>
    <property type="match status" value="1"/>
</dbReference>
<sequence length="574" mass="62079">MGIIVLLSIATLLITLVKTSIRPATAFTVLAAIYLLFDLVPINTFLQGYTNSALATLVLLILISGVLEKSPLFHRMAEFLLHRSEAQSRLRIVTSSALLSAFLNNTAVVSSLLNSIMRQRHVAPSRLLIPLSYASVLGGITTLVGTSTNLVVNSFAVNAGLEEFSMFSFAWVGIPVALLCLAGILLISHFLPNHQQEITEEQSYFLTAELDKDSPMVGHDIETNQLRKLDGLFLLELERQGKLISPVHPDEVLAAGDILIFTGEITKVQTLQRFPGLSVLGERVDDLMGSNLLEAVVTSDADIANSTLQEIDFRAMFDAGVVGIRRGNKRLQGQLGRIPIRVGDCLLLAVGHDFSNNRAVDRNFHLLSERSQSAQLSLTASIIVIGGFLTTIVASGIGLLPLFKGLLLLLGICLVSGLTTTTELRNRFPFELVMVIGSALAIAYGVEHSAAAGLIADFFKEYVSSVDVYIAFISIFFLTLLLTETVTNNAAAALAFPIALSIANSFDADPTPFILAVAYGASACFLIPFGYQTHLMVFSPGRYRVSDFIQAGLPISVLYSVSVLILTPIVFPFF</sequence>
<evidence type="ECO:0000256" key="1">
    <source>
        <dbReference type="ARBA" id="ARBA00004141"/>
    </source>
</evidence>
<dbReference type="InterPro" id="IPR006037">
    <property type="entry name" value="RCK_C"/>
</dbReference>
<evidence type="ECO:0000256" key="5">
    <source>
        <dbReference type="ARBA" id="ARBA00022989"/>
    </source>
</evidence>
<dbReference type="AlphaFoldDB" id="A0A370U8H0"/>
<proteinExistence type="predicted"/>
<dbReference type="GO" id="GO:0005886">
    <property type="term" value="C:plasma membrane"/>
    <property type="evidence" value="ECO:0007669"/>
    <property type="project" value="TreeGrafter"/>
</dbReference>
<dbReference type="Gene3D" id="3.30.70.1450">
    <property type="entry name" value="Regulator of K+ conductance, C-terminal domain"/>
    <property type="match status" value="2"/>
</dbReference>
<accession>A0A370U8H0</accession>
<evidence type="ECO:0000313" key="9">
    <source>
        <dbReference type="EMBL" id="RDL44028.1"/>
    </source>
</evidence>
<evidence type="ECO:0000256" key="6">
    <source>
        <dbReference type="ARBA" id="ARBA00023136"/>
    </source>
</evidence>
<comment type="caution">
    <text evidence="9">The sequence shown here is derived from an EMBL/GenBank/DDBJ whole genome shotgun (WGS) entry which is preliminary data.</text>
</comment>